<accession>A0AAE3M9W8</accession>
<proteinExistence type="predicted"/>
<organism evidence="1 2">
    <name type="scientific">Plebeiibacterium sediminum</name>
    <dbReference type="NCBI Taxonomy" id="2992112"/>
    <lineage>
        <taxon>Bacteria</taxon>
        <taxon>Pseudomonadati</taxon>
        <taxon>Bacteroidota</taxon>
        <taxon>Bacteroidia</taxon>
        <taxon>Marinilabiliales</taxon>
        <taxon>Marinilabiliaceae</taxon>
        <taxon>Plebeiibacterium</taxon>
    </lineage>
</organism>
<evidence type="ECO:0000313" key="1">
    <source>
        <dbReference type="EMBL" id="MCW3789758.1"/>
    </source>
</evidence>
<protein>
    <submittedName>
        <fullName evidence="1">Uncharacterized protein</fullName>
    </submittedName>
</protein>
<dbReference type="RefSeq" id="WP_301193303.1">
    <property type="nucleotide sequence ID" value="NZ_JAPDPJ010000203.1"/>
</dbReference>
<comment type="caution">
    <text evidence="1">The sequence shown here is derived from an EMBL/GenBank/DDBJ whole genome shotgun (WGS) entry which is preliminary data.</text>
</comment>
<sequence>LISIPCYDSLGLERLKILLPPSKMGSDVKFSPSLICESSCFSVVFVKPARILKLLWPLLTALFYQLVITELSHGKSFILPPMPATSTL</sequence>
<keyword evidence="2" id="KW-1185">Reference proteome</keyword>
<dbReference type="Proteomes" id="UP001209229">
    <property type="component" value="Unassembled WGS sequence"/>
</dbReference>
<dbReference type="EMBL" id="JAPDPJ010000203">
    <property type="protein sequence ID" value="MCW3789758.1"/>
    <property type="molecule type" value="Genomic_DNA"/>
</dbReference>
<feature type="non-terminal residue" evidence="1">
    <location>
        <position position="1"/>
    </location>
</feature>
<reference evidence="1" key="1">
    <citation type="submission" date="2022-10" db="EMBL/GenBank/DDBJ databases">
        <authorList>
            <person name="Yu W.X."/>
        </authorList>
    </citation>
    <scope>NUCLEOTIDE SEQUENCE</scope>
    <source>
        <strain evidence="1">AAT</strain>
    </source>
</reference>
<dbReference type="AlphaFoldDB" id="A0AAE3M9W8"/>
<name>A0AAE3M9W8_9BACT</name>
<evidence type="ECO:0000313" key="2">
    <source>
        <dbReference type="Proteomes" id="UP001209229"/>
    </source>
</evidence>
<gene>
    <name evidence="1" type="ORF">OM075_25085</name>
</gene>